<keyword evidence="10" id="KW-1185">Reference proteome</keyword>
<keyword evidence="5" id="KW-0648">Protein biosynthesis</keyword>
<dbReference type="GO" id="GO:0004826">
    <property type="term" value="F:phenylalanine-tRNA ligase activity"/>
    <property type="evidence" value="ECO:0007669"/>
    <property type="project" value="UniProtKB-EC"/>
</dbReference>
<name>A0ABV7QUP8_9PSEU</name>
<keyword evidence="6" id="KW-0030">Aminoacyl-tRNA synthetase</keyword>
<evidence type="ECO:0000313" key="10">
    <source>
        <dbReference type="Proteomes" id="UP001595764"/>
    </source>
</evidence>
<evidence type="ECO:0000256" key="3">
    <source>
        <dbReference type="ARBA" id="ARBA00022741"/>
    </source>
</evidence>
<proteinExistence type="predicted"/>
<evidence type="ECO:0000259" key="8">
    <source>
        <dbReference type="PROSITE" id="PS50862"/>
    </source>
</evidence>
<keyword evidence="4" id="KW-0067">ATP-binding</keyword>
<keyword evidence="3" id="KW-0547">Nucleotide-binding</keyword>
<dbReference type="Proteomes" id="UP001595764">
    <property type="component" value="Unassembled WGS sequence"/>
</dbReference>
<protein>
    <recommendedName>
        <fullName evidence="1">phenylalanine--tRNA ligase</fullName>
        <ecNumber evidence="1">6.1.1.20</ecNumber>
    </recommendedName>
</protein>
<keyword evidence="2 9" id="KW-0436">Ligase</keyword>
<dbReference type="EMBL" id="JBHRWI010000067">
    <property type="protein sequence ID" value="MFC3516637.1"/>
    <property type="molecule type" value="Genomic_DNA"/>
</dbReference>
<evidence type="ECO:0000313" key="9">
    <source>
        <dbReference type="EMBL" id="MFC3516637.1"/>
    </source>
</evidence>
<dbReference type="PROSITE" id="PS50862">
    <property type="entry name" value="AA_TRNA_LIGASE_II"/>
    <property type="match status" value="1"/>
</dbReference>
<comment type="caution">
    <text evidence="9">The sequence shown here is derived from an EMBL/GenBank/DDBJ whole genome shotgun (WGS) entry which is preliminary data.</text>
</comment>
<dbReference type="PANTHER" id="PTHR11538">
    <property type="entry name" value="PHENYLALANYL-TRNA SYNTHETASE"/>
    <property type="match status" value="1"/>
</dbReference>
<dbReference type="InterPro" id="IPR010978">
    <property type="entry name" value="tRNA-bd_arm"/>
</dbReference>
<dbReference type="InterPro" id="IPR006195">
    <property type="entry name" value="aa-tRNA-synth_II"/>
</dbReference>
<comment type="catalytic activity">
    <reaction evidence="7">
        <text>tRNA(Phe) + L-phenylalanine + ATP = L-phenylalanyl-tRNA(Phe) + AMP + diphosphate + H(+)</text>
        <dbReference type="Rhea" id="RHEA:19413"/>
        <dbReference type="Rhea" id="RHEA-COMP:9668"/>
        <dbReference type="Rhea" id="RHEA-COMP:9699"/>
        <dbReference type="ChEBI" id="CHEBI:15378"/>
        <dbReference type="ChEBI" id="CHEBI:30616"/>
        <dbReference type="ChEBI" id="CHEBI:33019"/>
        <dbReference type="ChEBI" id="CHEBI:58095"/>
        <dbReference type="ChEBI" id="CHEBI:78442"/>
        <dbReference type="ChEBI" id="CHEBI:78531"/>
        <dbReference type="ChEBI" id="CHEBI:456215"/>
        <dbReference type="EC" id="6.1.1.20"/>
    </reaction>
</comment>
<evidence type="ECO:0000256" key="2">
    <source>
        <dbReference type="ARBA" id="ARBA00022598"/>
    </source>
</evidence>
<feature type="domain" description="Aminoacyl-transfer RNA synthetases class-II family profile" evidence="8">
    <location>
        <begin position="106"/>
        <end position="319"/>
    </location>
</feature>
<evidence type="ECO:0000256" key="5">
    <source>
        <dbReference type="ARBA" id="ARBA00022917"/>
    </source>
</evidence>
<dbReference type="PANTHER" id="PTHR11538:SF41">
    <property type="entry name" value="PHENYLALANINE--TRNA LIGASE, MITOCHONDRIAL"/>
    <property type="match status" value="1"/>
</dbReference>
<dbReference type="Pfam" id="PF01409">
    <property type="entry name" value="tRNA-synt_2d"/>
    <property type="match status" value="1"/>
</dbReference>
<accession>A0ABV7QUP8</accession>
<dbReference type="Gene3D" id="3.30.930.10">
    <property type="entry name" value="Bira Bifunctional Protein, Domain 2"/>
    <property type="match status" value="1"/>
</dbReference>
<dbReference type="RefSeq" id="WP_377875530.1">
    <property type="nucleotide sequence ID" value="NZ_JBHMAY010000082.1"/>
</dbReference>
<sequence>MDTLDPSSALHRITELTEAALADLAQATTPAAVAALRRSVLGKSSPLAAARRELGRYDPASRKQLGLALSEAHQRITSALDERRTAEPALEHPLDPTVPGLPPPTAGLHPVTQLRYDLDDAFRALNFEIVEGPEISSVEVEFDRLNFPPDHPARESMDTYWLTDGRCLRPHLTGASVRYLSTHEPPIRIAYPGRVYRNESTDARHERAFFQYEVLVVDEAVPLATARFLVDTILGTVFGEPVRTRMRAGYFPFVEPGFEIDMACRVCTGRGCRTCGRTGWLELMPGGSPHPHVLRAAGLDPARWSGCYLNVGLDRLAMMRYGIDDVRLMHSADLRFLSQFS</sequence>
<dbReference type="EC" id="6.1.1.20" evidence="1"/>
<dbReference type="InterPro" id="IPR045864">
    <property type="entry name" value="aa-tRNA-synth_II/BPL/LPL"/>
</dbReference>
<dbReference type="SUPFAM" id="SSF55681">
    <property type="entry name" value="Class II aaRS and biotin synthetases"/>
    <property type="match status" value="1"/>
</dbReference>
<dbReference type="Pfam" id="PF02912">
    <property type="entry name" value="Phe_tRNA-synt_N"/>
    <property type="match status" value="1"/>
</dbReference>
<dbReference type="SUPFAM" id="SSF46589">
    <property type="entry name" value="tRNA-binding arm"/>
    <property type="match status" value="1"/>
</dbReference>
<organism evidence="9 10">
    <name type="scientific">Amycolatopsis halotolerans</name>
    <dbReference type="NCBI Taxonomy" id="330083"/>
    <lineage>
        <taxon>Bacteria</taxon>
        <taxon>Bacillati</taxon>
        <taxon>Actinomycetota</taxon>
        <taxon>Actinomycetes</taxon>
        <taxon>Pseudonocardiales</taxon>
        <taxon>Pseudonocardiaceae</taxon>
        <taxon>Amycolatopsis</taxon>
    </lineage>
</organism>
<dbReference type="InterPro" id="IPR004188">
    <property type="entry name" value="Phe-tRNA_ligase_II_N"/>
</dbReference>
<evidence type="ECO:0000256" key="1">
    <source>
        <dbReference type="ARBA" id="ARBA00012814"/>
    </source>
</evidence>
<dbReference type="InterPro" id="IPR002319">
    <property type="entry name" value="Phenylalanyl-tRNA_Synthase"/>
</dbReference>
<evidence type="ECO:0000256" key="4">
    <source>
        <dbReference type="ARBA" id="ARBA00022840"/>
    </source>
</evidence>
<reference evidence="10" key="1">
    <citation type="journal article" date="2019" name="Int. J. Syst. Evol. Microbiol.">
        <title>The Global Catalogue of Microorganisms (GCM) 10K type strain sequencing project: providing services to taxonomists for standard genome sequencing and annotation.</title>
        <authorList>
            <consortium name="The Broad Institute Genomics Platform"/>
            <consortium name="The Broad Institute Genome Sequencing Center for Infectious Disease"/>
            <person name="Wu L."/>
            <person name="Ma J."/>
        </authorList>
    </citation>
    <scope>NUCLEOTIDE SEQUENCE [LARGE SCALE GENOMIC DNA]</scope>
    <source>
        <strain evidence="10">CGMCC 4.7682</strain>
    </source>
</reference>
<gene>
    <name evidence="9" type="ORF">ACFORO_41180</name>
</gene>
<evidence type="ECO:0000256" key="7">
    <source>
        <dbReference type="ARBA" id="ARBA00049255"/>
    </source>
</evidence>
<evidence type="ECO:0000256" key="6">
    <source>
        <dbReference type="ARBA" id="ARBA00023146"/>
    </source>
</evidence>